<gene>
    <name evidence="2" type="ORF">DM01DRAFT_1404273</name>
</gene>
<dbReference type="Gene3D" id="1.25.40.480">
    <property type="match status" value="1"/>
</dbReference>
<protein>
    <recommendedName>
        <fullName evidence="4">Fanconi Anaemia group E protein C-terminal domain-containing protein</fullName>
    </recommendedName>
</protein>
<dbReference type="GO" id="GO:0036297">
    <property type="term" value="P:interstrand cross-link repair"/>
    <property type="evidence" value="ECO:0007669"/>
    <property type="project" value="InterPro"/>
</dbReference>
<name>A0A1X2GTX9_9FUNG</name>
<dbReference type="AlphaFoldDB" id="A0A1X2GTX9"/>
<reference evidence="2 3" key="1">
    <citation type="submission" date="2016-07" db="EMBL/GenBank/DDBJ databases">
        <title>Pervasive Adenine N6-methylation of Active Genes in Fungi.</title>
        <authorList>
            <consortium name="DOE Joint Genome Institute"/>
            <person name="Mondo S.J."/>
            <person name="Dannebaum R.O."/>
            <person name="Kuo R.C."/>
            <person name="Labutti K."/>
            <person name="Haridas S."/>
            <person name="Kuo A."/>
            <person name="Salamov A."/>
            <person name="Ahrendt S.R."/>
            <person name="Lipzen A."/>
            <person name="Sullivan W."/>
            <person name="Andreopoulos W.B."/>
            <person name="Clum A."/>
            <person name="Lindquist E."/>
            <person name="Daum C."/>
            <person name="Ramamoorthy G.K."/>
            <person name="Gryganskyi A."/>
            <person name="Culley D."/>
            <person name="Magnuson J.K."/>
            <person name="James T.Y."/>
            <person name="O'Malley M.A."/>
            <person name="Stajich J.E."/>
            <person name="Spatafora J.W."/>
            <person name="Visel A."/>
            <person name="Grigoriev I.V."/>
        </authorList>
    </citation>
    <scope>NUCLEOTIDE SEQUENCE [LARGE SCALE GENOMIC DNA]</scope>
    <source>
        <strain evidence="2 3">NRRL 3301</strain>
    </source>
</reference>
<comment type="caution">
    <text evidence="2">The sequence shown here is derived from an EMBL/GenBank/DDBJ whole genome shotgun (WGS) entry which is preliminary data.</text>
</comment>
<dbReference type="EMBL" id="MCGT01000003">
    <property type="protein sequence ID" value="ORX61481.1"/>
    <property type="molecule type" value="Genomic_DNA"/>
</dbReference>
<dbReference type="InterPro" id="IPR039685">
    <property type="entry name" value="FANCE"/>
</dbReference>
<sequence length="400" mass="44961">MSVDELLQYRKQQLKQRIQGQGYEFSQHLQQVFGQDQPSLDMMFPLLVNADNGPSNNDLIPLYRQTSDTLRPRKPRQLLQQNTAATTNNQQLSSQMSITDTQQSNDDLPEAIQTLVGRLRQLDLPPSSQQSQQDRSSLFLELLTLSPQQIQVACDQIQMEWTDALLVDLCVAMQQEANASHASVAHLIHAFVFPFVAKCSNPLPRLLISSLLEVTRLFDNVVVESLLLPLLEDAIRDNAGLKQSSQDMMVKLIQDGLGQHARLLLLRFLLSGTRQAALESWKPPQWQVQTFATTALQLMNRLCTSPALVQLDHDLVRRLLATCRWVIQQQPKNKEAMQVLLGLASKHRPVLVEGSGELLDELGAIAKASQMILKRAILGIVTSLKKKRQLPKSSNGYKKK</sequence>
<feature type="region of interest" description="Disordered" evidence="1">
    <location>
        <begin position="85"/>
        <end position="104"/>
    </location>
</feature>
<dbReference type="Proteomes" id="UP000242146">
    <property type="component" value="Unassembled WGS sequence"/>
</dbReference>
<dbReference type="STRING" id="101127.A0A1X2GTX9"/>
<dbReference type="PANTHER" id="PTHR32094:SF5">
    <property type="entry name" value="FANCONI ANEMIA GROUP E PROTEIN"/>
    <property type="match status" value="1"/>
</dbReference>
<accession>A0A1X2GTX9</accession>
<evidence type="ECO:0000313" key="2">
    <source>
        <dbReference type="EMBL" id="ORX61481.1"/>
    </source>
</evidence>
<feature type="compositionally biased region" description="Polar residues" evidence="1">
    <location>
        <begin position="93"/>
        <end position="104"/>
    </location>
</feature>
<proteinExistence type="predicted"/>
<dbReference type="GO" id="GO:0043240">
    <property type="term" value="C:Fanconi anaemia nuclear complex"/>
    <property type="evidence" value="ECO:0007669"/>
    <property type="project" value="InterPro"/>
</dbReference>
<evidence type="ECO:0000256" key="1">
    <source>
        <dbReference type="SAM" id="MobiDB-lite"/>
    </source>
</evidence>
<evidence type="ECO:0000313" key="3">
    <source>
        <dbReference type="Proteomes" id="UP000242146"/>
    </source>
</evidence>
<dbReference type="PANTHER" id="PTHR32094">
    <property type="entry name" value="FANCONI ANEMIA GROUP E PROTEIN"/>
    <property type="match status" value="1"/>
</dbReference>
<evidence type="ECO:0008006" key="4">
    <source>
        <dbReference type="Google" id="ProtNLM"/>
    </source>
</evidence>
<keyword evidence="3" id="KW-1185">Reference proteome</keyword>
<dbReference type="OrthoDB" id="2449818at2759"/>
<organism evidence="2 3">
    <name type="scientific">Hesseltinella vesiculosa</name>
    <dbReference type="NCBI Taxonomy" id="101127"/>
    <lineage>
        <taxon>Eukaryota</taxon>
        <taxon>Fungi</taxon>
        <taxon>Fungi incertae sedis</taxon>
        <taxon>Mucoromycota</taxon>
        <taxon>Mucoromycotina</taxon>
        <taxon>Mucoromycetes</taxon>
        <taxon>Mucorales</taxon>
        <taxon>Cunninghamellaceae</taxon>
        <taxon>Hesseltinella</taxon>
    </lineage>
</organism>